<keyword evidence="3" id="KW-1185">Reference proteome</keyword>
<dbReference type="AlphaFoldDB" id="V5Z9C8"/>
<dbReference type="STRING" id="1161919.EPIR_2266"/>
<feature type="domain" description="N-acetyltransferase" evidence="1">
    <location>
        <begin position="3"/>
        <end position="135"/>
    </location>
</feature>
<dbReference type="PROSITE" id="PS51186">
    <property type="entry name" value="GNAT"/>
    <property type="match status" value="1"/>
</dbReference>
<dbReference type="Gene3D" id="3.40.630.90">
    <property type="match status" value="1"/>
</dbReference>
<dbReference type="Gene3D" id="3.40.630.30">
    <property type="match status" value="1"/>
</dbReference>
<reference evidence="2 3" key="1">
    <citation type="journal article" date="2013" name="Syst. Appl. Microbiol.">
        <title>Phylogenetic position and virulence apparatus of the pear flower necrosis pathogen Erwinia piriflorinigrans CFBP 5888T as assessed by comparative genomics.</title>
        <authorList>
            <person name="Smits T.H."/>
            <person name="Rezzonico F."/>
            <person name="Lopez M.M."/>
            <person name="Blom J."/>
            <person name="Goesmann A."/>
            <person name="Frey J.E."/>
            <person name="Duffy B."/>
        </authorList>
    </citation>
    <scope>NUCLEOTIDE SEQUENCE [LARGE SCALE GENOMIC DNA]</scope>
    <source>
        <strain evidence="3">CFBP5888</strain>
    </source>
</reference>
<evidence type="ECO:0000313" key="2">
    <source>
        <dbReference type="EMBL" id="CCG87631.1"/>
    </source>
</evidence>
<dbReference type="Pfam" id="PF18014">
    <property type="entry name" value="Acetyltransf_18"/>
    <property type="match status" value="1"/>
</dbReference>
<dbReference type="RefSeq" id="WP_023655419.1">
    <property type="nucleotide sequence ID" value="NZ_CAHS01000015.1"/>
</dbReference>
<dbReference type="InterPro" id="IPR016181">
    <property type="entry name" value="Acyl_CoA_acyltransferase"/>
</dbReference>
<dbReference type="GO" id="GO:0016747">
    <property type="term" value="F:acyltransferase activity, transferring groups other than amino-acyl groups"/>
    <property type="evidence" value="ECO:0007669"/>
    <property type="project" value="InterPro"/>
</dbReference>
<dbReference type="EC" id="2.3.1.-" evidence="2"/>
<dbReference type="OrthoDB" id="510731at2"/>
<evidence type="ECO:0000313" key="3">
    <source>
        <dbReference type="Proteomes" id="UP000018217"/>
    </source>
</evidence>
<dbReference type="CDD" id="cd04301">
    <property type="entry name" value="NAT_SF"/>
    <property type="match status" value="1"/>
</dbReference>
<gene>
    <name evidence="2" type="ORF">EPIR_2266</name>
</gene>
<dbReference type="InterPro" id="IPR052729">
    <property type="entry name" value="Acyl/Acetyltrans_Enzymes"/>
</dbReference>
<dbReference type="Proteomes" id="UP000018217">
    <property type="component" value="Unassembled WGS sequence"/>
</dbReference>
<sequence length="282" mass="30584">MTIELATMNESHLDAAFALTQRLQWPHRRVDWQQMLLLGEGLVALENGTPVGTTLCWRWGRDYATLGLVIVDAGYRGRGIGKLLLQATLEPLGDRRVRLHATPEGQPLYEKLGFVASGQVLQHESCALAAVPPISCSARQRLRHATPEDAALLIALDRQALGQDRSPLIGQLLASAQRVLILEEDDMAAGFAGLRRFGHGYAIGPVVAAHLMQAQLLIGQLLRGLEGQFVRIDSGGTAGLALWLNELGMVQVDAPTTMYKGKPWQPEAGGMHTFGLMSQAMA</sequence>
<protein>
    <submittedName>
        <fullName evidence="2">Putative N-acetyltransferase yitH</fullName>
        <ecNumber evidence="2">2.3.1.-</ecNumber>
    </submittedName>
</protein>
<dbReference type="InterPro" id="IPR041496">
    <property type="entry name" value="YitH/HolE_GNAT"/>
</dbReference>
<comment type="caution">
    <text evidence="2">The sequence shown here is derived from an EMBL/GenBank/DDBJ whole genome shotgun (WGS) entry which is preliminary data.</text>
</comment>
<proteinExistence type="predicted"/>
<evidence type="ECO:0000259" key="1">
    <source>
        <dbReference type="PROSITE" id="PS51186"/>
    </source>
</evidence>
<dbReference type="EMBL" id="CAHS01000015">
    <property type="protein sequence ID" value="CCG87631.1"/>
    <property type="molecule type" value="Genomic_DNA"/>
</dbReference>
<accession>V5Z9C8</accession>
<dbReference type="Pfam" id="PF13508">
    <property type="entry name" value="Acetyltransf_7"/>
    <property type="match status" value="1"/>
</dbReference>
<keyword evidence="2" id="KW-0808">Transferase</keyword>
<dbReference type="InterPro" id="IPR000182">
    <property type="entry name" value="GNAT_dom"/>
</dbReference>
<name>V5Z9C8_9GAMM</name>
<dbReference type="PANTHER" id="PTHR47237:SF2">
    <property type="entry name" value="BLL4206 PROTEIN"/>
    <property type="match status" value="1"/>
</dbReference>
<organism evidence="2 3">
    <name type="scientific">Erwinia piriflorinigrans CFBP 5888</name>
    <dbReference type="NCBI Taxonomy" id="1161919"/>
    <lineage>
        <taxon>Bacteria</taxon>
        <taxon>Pseudomonadati</taxon>
        <taxon>Pseudomonadota</taxon>
        <taxon>Gammaproteobacteria</taxon>
        <taxon>Enterobacterales</taxon>
        <taxon>Erwiniaceae</taxon>
        <taxon>Erwinia</taxon>
    </lineage>
</organism>
<dbReference type="SUPFAM" id="SSF55729">
    <property type="entry name" value="Acyl-CoA N-acyltransferases (Nat)"/>
    <property type="match status" value="1"/>
</dbReference>
<dbReference type="PANTHER" id="PTHR47237">
    <property type="entry name" value="SLL0310 PROTEIN"/>
    <property type="match status" value="1"/>
</dbReference>
<keyword evidence="2" id="KW-0012">Acyltransferase</keyword>